<reference evidence="1 2" key="1">
    <citation type="submission" date="2022-01" db="EMBL/GenBank/DDBJ databases">
        <authorList>
            <person name="Xiong W."/>
            <person name="Schranz E."/>
        </authorList>
    </citation>
    <scope>NUCLEOTIDE SEQUENCE [LARGE SCALE GENOMIC DNA]</scope>
</reference>
<gene>
    <name evidence="1" type="ORF">LVIROSA_LOCUS16167</name>
</gene>
<dbReference type="AlphaFoldDB" id="A0AAU9MT73"/>
<dbReference type="Proteomes" id="UP001157418">
    <property type="component" value="Unassembled WGS sequence"/>
</dbReference>
<protein>
    <submittedName>
        <fullName evidence="1">Uncharacterized protein</fullName>
    </submittedName>
</protein>
<evidence type="ECO:0000313" key="1">
    <source>
        <dbReference type="EMBL" id="CAH1429299.1"/>
    </source>
</evidence>
<feature type="non-terminal residue" evidence="1">
    <location>
        <position position="84"/>
    </location>
</feature>
<keyword evidence="2" id="KW-1185">Reference proteome</keyword>
<dbReference type="EMBL" id="CAKMRJ010002648">
    <property type="protein sequence ID" value="CAH1429299.1"/>
    <property type="molecule type" value="Genomic_DNA"/>
</dbReference>
<comment type="caution">
    <text evidence="1">The sequence shown here is derived from an EMBL/GenBank/DDBJ whole genome shotgun (WGS) entry which is preliminary data.</text>
</comment>
<evidence type="ECO:0000313" key="2">
    <source>
        <dbReference type="Proteomes" id="UP001157418"/>
    </source>
</evidence>
<accession>A0AAU9MT73</accession>
<name>A0AAU9MT73_9ASTR</name>
<proteinExistence type="predicted"/>
<sequence length="84" mass="9210">MKTQLESGSFFFVFHCWEKPPPRGGGVVVVVHRTPARTTFSSPFLPISNNSNHLPSTTIVTTPFSLLLGILERPRGSSRLASIT</sequence>
<organism evidence="1 2">
    <name type="scientific">Lactuca virosa</name>
    <dbReference type="NCBI Taxonomy" id="75947"/>
    <lineage>
        <taxon>Eukaryota</taxon>
        <taxon>Viridiplantae</taxon>
        <taxon>Streptophyta</taxon>
        <taxon>Embryophyta</taxon>
        <taxon>Tracheophyta</taxon>
        <taxon>Spermatophyta</taxon>
        <taxon>Magnoliopsida</taxon>
        <taxon>eudicotyledons</taxon>
        <taxon>Gunneridae</taxon>
        <taxon>Pentapetalae</taxon>
        <taxon>asterids</taxon>
        <taxon>campanulids</taxon>
        <taxon>Asterales</taxon>
        <taxon>Asteraceae</taxon>
        <taxon>Cichorioideae</taxon>
        <taxon>Cichorieae</taxon>
        <taxon>Lactucinae</taxon>
        <taxon>Lactuca</taxon>
    </lineage>
</organism>